<proteinExistence type="predicted"/>
<reference evidence="1 2" key="1">
    <citation type="submission" date="2016-11" db="EMBL/GenBank/DDBJ databases">
        <authorList>
            <person name="Jaros S."/>
            <person name="Januszkiewicz K."/>
            <person name="Wedrychowicz H."/>
        </authorList>
    </citation>
    <scope>NUCLEOTIDE SEQUENCE [LARGE SCALE GENOMIC DNA]</scope>
    <source>
        <strain evidence="1 2">DSM 12906</strain>
    </source>
</reference>
<accession>A0A1M6JQL5</accession>
<dbReference type="Proteomes" id="UP000184512">
    <property type="component" value="Unassembled WGS sequence"/>
</dbReference>
<dbReference type="RefSeq" id="WP_084189582.1">
    <property type="nucleotide sequence ID" value="NZ_FQZG01000052.1"/>
</dbReference>
<evidence type="ECO:0008006" key="3">
    <source>
        <dbReference type="Google" id="ProtNLM"/>
    </source>
</evidence>
<evidence type="ECO:0000313" key="1">
    <source>
        <dbReference type="EMBL" id="SHJ48893.1"/>
    </source>
</evidence>
<evidence type="ECO:0000313" key="2">
    <source>
        <dbReference type="Proteomes" id="UP000184512"/>
    </source>
</evidence>
<keyword evidence="2" id="KW-1185">Reference proteome</keyword>
<gene>
    <name evidence="1" type="ORF">SAMN02745244_02625</name>
</gene>
<dbReference type="EMBL" id="FQZG01000052">
    <property type="protein sequence ID" value="SHJ48893.1"/>
    <property type="molecule type" value="Genomic_DNA"/>
</dbReference>
<name>A0A1M6JQL5_9ACTN</name>
<dbReference type="STRING" id="1123357.SAMN02745244_02625"/>
<dbReference type="OrthoDB" id="3405537at2"/>
<organism evidence="1 2">
    <name type="scientific">Tessaracoccus bendigoensis DSM 12906</name>
    <dbReference type="NCBI Taxonomy" id="1123357"/>
    <lineage>
        <taxon>Bacteria</taxon>
        <taxon>Bacillati</taxon>
        <taxon>Actinomycetota</taxon>
        <taxon>Actinomycetes</taxon>
        <taxon>Propionibacteriales</taxon>
        <taxon>Propionibacteriaceae</taxon>
        <taxon>Tessaracoccus</taxon>
    </lineage>
</organism>
<sequence>MRRGLRNPACVRCGLRGGTVSLPGGSICPRCRFQLAYHPAVCPECSQQRPIAYPSRFADNIVVCADCAGEESVFACTGCGREDNPYGRDRCARCFLTERLTFLLTDPSTQAIHHQLQPLYDELIAAPRPQSVITWLQKPPATGVKLLGMMARGELAISHDTFWVLPADRSHNYLRDLLAGAGVLPAYHAPIEQMERWLDATLAPLEAEDRALVGRFARWHLLRRLRRSAEHGQLSKTAIYSARGNINGAVRLGQWAARHGTTIASLTQPQLESYLADYPGARNSQQTFVAWLSRARANTNITIPWRGTTLPEVIGTDADRWDQINTLLHDDTIALHARIGGLFTLLFAQPLQTIVAMRTDQITLGDDGKVIVTFDSVPIEMPPGLDDLIRRHLARPGSPSIASTDHGWLFPGRHPGRHLVRETFRGHLVAAGVRPGRSRHAAMFALAGQVPAPVLADLIGIADTTAIRWAALAARDWSSYVAQRGQ</sequence>
<protein>
    <recommendedName>
        <fullName evidence="3">Site-specific recombinase XerD</fullName>
    </recommendedName>
</protein>
<dbReference type="AlphaFoldDB" id="A0A1M6JQL5"/>